<evidence type="ECO:0000256" key="12">
    <source>
        <dbReference type="ARBA" id="ARBA00023242"/>
    </source>
</evidence>
<feature type="compositionally biased region" description="Basic and acidic residues" evidence="14">
    <location>
        <begin position="241"/>
        <end position="250"/>
    </location>
</feature>
<reference evidence="16" key="2">
    <citation type="submission" date="2025-09" db="UniProtKB">
        <authorList>
            <consortium name="Ensembl"/>
        </authorList>
    </citation>
    <scope>IDENTIFICATION</scope>
</reference>
<dbReference type="CDD" id="cd06762">
    <property type="entry name" value="PDZ6_PDZD2-PDZ3_hPro-IL-16-like"/>
    <property type="match status" value="1"/>
</dbReference>
<dbReference type="GO" id="GO:0042609">
    <property type="term" value="F:CD4 receptor binding"/>
    <property type="evidence" value="ECO:0007669"/>
    <property type="project" value="TreeGrafter"/>
</dbReference>
<feature type="compositionally biased region" description="Polar residues" evidence="14">
    <location>
        <begin position="13"/>
        <end position="26"/>
    </location>
</feature>
<feature type="region of interest" description="Disordered" evidence="14">
    <location>
        <begin position="330"/>
        <end position="351"/>
    </location>
</feature>
<dbReference type="FunFam" id="2.30.42.10:FF:000122">
    <property type="entry name" value="Pro-interleukin-16"/>
    <property type="match status" value="1"/>
</dbReference>
<feature type="compositionally biased region" description="Basic and acidic residues" evidence="14">
    <location>
        <begin position="27"/>
        <end position="37"/>
    </location>
</feature>
<evidence type="ECO:0000313" key="16">
    <source>
        <dbReference type="Ensembl" id="ENSOABP00000009295.1"/>
    </source>
</evidence>
<feature type="compositionally biased region" description="Basic and acidic residues" evidence="14">
    <location>
        <begin position="146"/>
        <end position="168"/>
    </location>
</feature>
<feature type="region of interest" description="Disordered" evidence="14">
    <location>
        <begin position="1"/>
        <end position="299"/>
    </location>
</feature>
<evidence type="ECO:0000256" key="5">
    <source>
        <dbReference type="ARBA" id="ARBA00022490"/>
    </source>
</evidence>
<feature type="compositionally biased region" description="Polar residues" evidence="14">
    <location>
        <begin position="330"/>
        <end position="345"/>
    </location>
</feature>
<evidence type="ECO:0000313" key="17">
    <source>
        <dbReference type="Proteomes" id="UP000472276"/>
    </source>
</evidence>
<dbReference type="GO" id="GO:0005125">
    <property type="term" value="F:cytokine activity"/>
    <property type="evidence" value="ECO:0007669"/>
    <property type="project" value="UniProtKB-KW"/>
</dbReference>
<evidence type="ECO:0000259" key="15">
    <source>
        <dbReference type="PROSITE" id="PS50106"/>
    </source>
</evidence>
<keyword evidence="11" id="KW-0804">Transcription</keyword>
<dbReference type="Pfam" id="PF00595">
    <property type="entry name" value="PDZ"/>
    <property type="match status" value="2"/>
</dbReference>
<keyword evidence="8" id="KW-0964">Secreted</keyword>
<comment type="subcellular location">
    <subcellularLocation>
        <location evidence="2">Cytoplasm</location>
    </subcellularLocation>
    <subcellularLocation>
        <location evidence="1">Nucleus</location>
    </subcellularLocation>
    <subcellularLocation>
        <location evidence="3">Secreted</location>
    </subcellularLocation>
</comment>
<keyword evidence="9" id="KW-0677">Repeat</keyword>
<feature type="compositionally biased region" description="Polar residues" evidence="14">
    <location>
        <begin position="253"/>
        <end position="269"/>
    </location>
</feature>
<keyword evidence="17" id="KW-1185">Reference proteome</keyword>
<organism evidence="16 17">
    <name type="scientific">Oreochromis aureus</name>
    <name type="common">Israeli tilapia</name>
    <name type="synonym">Chromis aureus</name>
    <dbReference type="NCBI Taxonomy" id="47969"/>
    <lineage>
        <taxon>Eukaryota</taxon>
        <taxon>Metazoa</taxon>
        <taxon>Chordata</taxon>
        <taxon>Craniata</taxon>
        <taxon>Vertebrata</taxon>
        <taxon>Euteleostomi</taxon>
        <taxon>Actinopterygii</taxon>
        <taxon>Neopterygii</taxon>
        <taxon>Teleostei</taxon>
        <taxon>Neoteleostei</taxon>
        <taxon>Acanthomorphata</taxon>
        <taxon>Ovalentaria</taxon>
        <taxon>Cichlomorphae</taxon>
        <taxon>Cichliformes</taxon>
        <taxon>Cichlidae</taxon>
        <taxon>African cichlids</taxon>
        <taxon>Pseudocrenilabrinae</taxon>
        <taxon>Oreochromini</taxon>
        <taxon>Oreochromis</taxon>
    </lineage>
</organism>
<dbReference type="SUPFAM" id="SSF50156">
    <property type="entry name" value="PDZ domain-like"/>
    <property type="match status" value="2"/>
</dbReference>
<dbReference type="PANTHER" id="PTHR48484:SF2">
    <property type="entry name" value="PRO-INTERLEUKIN-16"/>
    <property type="match status" value="1"/>
</dbReference>
<feature type="compositionally biased region" description="Basic and acidic residues" evidence="14">
    <location>
        <begin position="190"/>
        <end position="200"/>
    </location>
</feature>
<keyword evidence="6" id="KW-0145">Chemotaxis</keyword>
<evidence type="ECO:0000256" key="6">
    <source>
        <dbReference type="ARBA" id="ARBA00022500"/>
    </source>
</evidence>
<dbReference type="Ensembl" id="ENSOABT00000009624.2">
    <property type="protein sequence ID" value="ENSOABP00000009295.1"/>
    <property type="gene ID" value="ENSOABG00000004995.2"/>
</dbReference>
<dbReference type="InterPro" id="IPR055287">
    <property type="entry name" value="IL-16-like"/>
</dbReference>
<dbReference type="GO" id="GO:0050930">
    <property type="term" value="P:induction of positive chemotaxis"/>
    <property type="evidence" value="ECO:0007669"/>
    <property type="project" value="InterPro"/>
</dbReference>
<comment type="function">
    <text evidence="13">Interleukin-16 stimulates a migratory response in CD4+ lymphocytes, monocytes, and eosinophils. Primes CD4+ T-cells for IL-2 and IL-15 responsiveness. Also induces T-lymphocyte expression of interleukin 2 receptor. Ligand for CD4.</text>
</comment>
<dbReference type="AlphaFoldDB" id="A0A668S488"/>
<evidence type="ECO:0000256" key="3">
    <source>
        <dbReference type="ARBA" id="ARBA00004613"/>
    </source>
</evidence>
<protein>
    <recommendedName>
        <fullName evidence="4">Pro-interleukin-16</fullName>
    </recommendedName>
</protein>
<feature type="domain" description="PDZ" evidence="15">
    <location>
        <begin position="534"/>
        <end position="618"/>
    </location>
</feature>
<evidence type="ECO:0000256" key="2">
    <source>
        <dbReference type="ARBA" id="ARBA00004496"/>
    </source>
</evidence>
<dbReference type="FunFam" id="2.30.42.10:FF:000147">
    <property type="entry name" value="Pro-interleukin-16"/>
    <property type="match status" value="1"/>
</dbReference>
<name>A0A668S488_OREAU</name>
<sequence>MNDEENVLEVNDAVTNVTSPSTMTPDNKSETPSELKKAPPVAPKPAWFRQSLRKIKDEQDQKTQAKPSEQTSAAGFSRSFGIRSASSATNQSIKQRIHSFETFSSPEAPEKGSNRRPMAPSTTLSPVEKGPRAPCSSYSASNGDNVKNKPEFSREIQSRDPAPIKEEDNIPASVAPCAIASASSEACQEATEKSSEDETHFNQSATDSMYSQTINTDVESGINDYQSAPVHDNSEALPTKLESELERVDSEYSETSMRSNQTEGQNTSDWTEEEGKLSRTTRNAAPTTESNTVSSPESESLGKIITFSNQVSQALMCSLTICGGNPSSTNLQDTSSVDSINQQESDPALDTSGRGLSFSLLTLRECITDRGEGGFHNETASVSASAHSVISAIPSQEIQKMIQEVEALDEETLKQLVDIHVVILHKDEGAGLGFSIAGGSDLENKAVTVHKVFLSGLAAQEGTIQKGDEILSINGQTLWGVTHTDATTALRQARNLKLAVVVICKRVMEEGREEGSCRSEEPNPAVEEWGAPMTVELEKCAGGVGFTLEGGKGSIHGDRPLVINRIFTGGAAEQSGLQSGDEVLQVQGMSLQDMTRFEAWNMIKALPEGPITVVLKRRLGGAE</sequence>
<dbReference type="GO" id="GO:0005737">
    <property type="term" value="C:cytoplasm"/>
    <property type="evidence" value="ECO:0007669"/>
    <property type="project" value="UniProtKB-SubCell"/>
</dbReference>
<evidence type="ECO:0000256" key="7">
    <source>
        <dbReference type="ARBA" id="ARBA00022514"/>
    </source>
</evidence>
<dbReference type="InterPro" id="IPR036034">
    <property type="entry name" value="PDZ_sf"/>
</dbReference>
<keyword evidence="5" id="KW-0963">Cytoplasm</keyword>
<feature type="compositionally biased region" description="Basic and acidic residues" evidence="14">
    <location>
        <begin position="54"/>
        <end position="63"/>
    </location>
</feature>
<dbReference type="GO" id="GO:0030595">
    <property type="term" value="P:leukocyte chemotaxis"/>
    <property type="evidence" value="ECO:0007669"/>
    <property type="project" value="TreeGrafter"/>
</dbReference>
<feature type="compositionally biased region" description="Polar residues" evidence="14">
    <location>
        <begin position="201"/>
        <end position="226"/>
    </location>
</feature>
<evidence type="ECO:0000256" key="4">
    <source>
        <dbReference type="ARBA" id="ARBA00013973"/>
    </source>
</evidence>
<feature type="domain" description="PDZ" evidence="15">
    <location>
        <begin position="421"/>
        <end position="493"/>
    </location>
</feature>
<reference evidence="16" key="1">
    <citation type="submission" date="2025-08" db="UniProtKB">
        <authorList>
            <consortium name="Ensembl"/>
        </authorList>
    </citation>
    <scope>IDENTIFICATION</scope>
</reference>
<dbReference type="PANTHER" id="PTHR48484">
    <property type="entry name" value="PRO-INTERLEUKIN-16"/>
    <property type="match status" value="1"/>
</dbReference>
<evidence type="ECO:0000256" key="1">
    <source>
        <dbReference type="ARBA" id="ARBA00004123"/>
    </source>
</evidence>
<dbReference type="PROSITE" id="PS50106">
    <property type="entry name" value="PDZ"/>
    <property type="match status" value="2"/>
</dbReference>
<dbReference type="InterPro" id="IPR001478">
    <property type="entry name" value="PDZ"/>
</dbReference>
<accession>A0A668S488</accession>
<keyword evidence="7" id="KW-0202">Cytokine</keyword>
<dbReference type="OMA" id="EYSETSM"/>
<dbReference type="GO" id="GO:0005615">
    <property type="term" value="C:extracellular space"/>
    <property type="evidence" value="ECO:0007669"/>
    <property type="project" value="UniProtKB-KW"/>
</dbReference>
<evidence type="ECO:0000256" key="14">
    <source>
        <dbReference type="SAM" id="MobiDB-lite"/>
    </source>
</evidence>
<feature type="compositionally biased region" description="Polar residues" evidence="14">
    <location>
        <begin position="136"/>
        <end position="145"/>
    </location>
</feature>
<dbReference type="Gene3D" id="2.30.42.10">
    <property type="match status" value="2"/>
</dbReference>
<gene>
    <name evidence="16" type="primary">RANBP3</name>
</gene>
<proteinExistence type="predicted"/>
<dbReference type="CDD" id="cd06763">
    <property type="entry name" value="PDZ7_PDZD2-PDZ4_hPro-IL-16-like"/>
    <property type="match status" value="1"/>
</dbReference>
<feature type="compositionally biased region" description="Polar residues" evidence="14">
    <location>
        <begin position="278"/>
        <end position="298"/>
    </location>
</feature>
<keyword evidence="12" id="KW-0539">Nucleus</keyword>
<evidence type="ECO:0000256" key="13">
    <source>
        <dbReference type="ARBA" id="ARBA00024706"/>
    </source>
</evidence>
<evidence type="ECO:0000256" key="9">
    <source>
        <dbReference type="ARBA" id="ARBA00022737"/>
    </source>
</evidence>
<evidence type="ECO:0000256" key="11">
    <source>
        <dbReference type="ARBA" id="ARBA00023163"/>
    </source>
</evidence>
<evidence type="ECO:0000256" key="10">
    <source>
        <dbReference type="ARBA" id="ARBA00023015"/>
    </source>
</evidence>
<keyword evidence="10" id="KW-0805">Transcription regulation</keyword>
<evidence type="ECO:0000256" key="8">
    <source>
        <dbReference type="ARBA" id="ARBA00022525"/>
    </source>
</evidence>
<feature type="compositionally biased region" description="Polar residues" evidence="14">
    <location>
        <begin position="84"/>
        <end position="94"/>
    </location>
</feature>
<dbReference type="Proteomes" id="UP000472276">
    <property type="component" value="Unassembled WGS sequence"/>
</dbReference>
<dbReference type="SMART" id="SM00228">
    <property type="entry name" value="PDZ"/>
    <property type="match status" value="2"/>
</dbReference>
<feature type="compositionally biased region" description="Polar residues" evidence="14">
    <location>
        <begin position="64"/>
        <end position="74"/>
    </location>
</feature>
<dbReference type="GO" id="GO:0005634">
    <property type="term" value="C:nucleus"/>
    <property type="evidence" value="ECO:0007669"/>
    <property type="project" value="UniProtKB-SubCell"/>
</dbReference>